<dbReference type="Proteomes" id="UP000181951">
    <property type="component" value="Unassembled WGS sequence"/>
</dbReference>
<sequence>MEGAFSGGRTEGSLEAFALAIAIPGSPVGWFYDIRSRKPGLEDWFVRHVTLAEAIAAGGSARHGPSSAAGRT</sequence>
<dbReference type="EMBL" id="FODD01000039">
    <property type="protein sequence ID" value="SEO73296.1"/>
    <property type="molecule type" value="Genomic_DNA"/>
</dbReference>
<accession>A0A1H8S434</accession>
<name>A0A1H8S434_9ACTN</name>
<protein>
    <submittedName>
        <fullName evidence="1">Uncharacterized protein</fullName>
    </submittedName>
</protein>
<dbReference type="AlphaFoldDB" id="A0A1H8S434"/>
<evidence type="ECO:0000313" key="2">
    <source>
        <dbReference type="Proteomes" id="UP000181951"/>
    </source>
</evidence>
<dbReference type="STRING" id="310780.SAMN05216267_10398"/>
<reference evidence="1 2" key="1">
    <citation type="submission" date="2016-10" db="EMBL/GenBank/DDBJ databases">
        <authorList>
            <person name="de Groot N.N."/>
        </authorList>
    </citation>
    <scope>NUCLEOTIDE SEQUENCE [LARGE SCALE GENOMIC DNA]</scope>
    <source>
        <strain evidence="1 2">CGMCC 4.2026</strain>
    </source>
</reference>
<organism evidence="1 2">
    <name type="scientific">Actinacidiphila rubida</name>
    <dbReference type="NCBI Taxonomy" id="310780"/>
    <lineage>
        <taxon>Bacteria</taxon>
        <taxon>Bacillati</taxon>
        <taxon>Actinomycetota</taxon>
        <taxon>Actinomycetes</taxon>
        <taxon>Kitasatosporales</taxon>
        <taxon>Streptomycetaceae</taxon>
        <taxon>Actinacidiphila</taxon>
    </lineage>
</organism>
<dbReference type="OrthoDB" id="9775154at2"/>
<proteinExistence type="predicted"/>
<dbReference type="RefSeq" id="WP_069463827.1">
    <property type="nucleotide sequence ID" value="NZ_FODD01000039.1"/>
</dbReference>
<evidence type="ECO:0000313" key="1">
    <source>
        <dbReference type="EMBL" id="SEO73296.1"/>
    </source>
</evidence>
<gene>
    <name evidence="1" type="ORF">SAMN05216267_10398</name>
</gene>
<keyword evidence="2" id="KW-1185">Reference proteome</keyword>